<dbReference type="AlphaFoldDB" id="A0A4Q2D9F6"/>
<sequence length="682" mass="77817">MVKGSSRKTRKLELKPPKIHPSDSKDDDTPDTFQSTLKYGAFIDLPLDILCEIFKLLPPLSLLQLARTAKSCRKFLMSRASKSFWTCALSDVEALPPCPDDMSEPHYVHLMFSNDCHDCLRPLSELMEDGDELHLYLEARTQLCRACSLKHFKRWGDLPEGVTLALSEFVLATTNRLTKDELKDSNKYSRHREPQRVLNQRTRFHVKTALALHSEYQKIKGTKAKKAWKDNQRKLWVTKEEHANACKVYFDKAEEIAKVRDGELRVQRIERVREKLMDLGWGEELKFTVGKLPSEVYDWCYSSPAKELTDKEWESVKDQIVSSMERTREARLKIDIRKLLKQRIVTWVKPAYVSFFFSQPPNTLIPTFHEVCLTEAFRTPLCTLPLDQKLSADLFESAIAQLPAFAEEWRNHRIEQVLTLVRNSPTYKATPANDITADAVLPLASTIFKCADCKERLVYPSVLTHQCLFAAISLPKIEDFVYAMPTPTTPREIHIPNVPSIMNDVSLLLFSLNYSMIWKGLGTVKFDDDAHQHALLMLDALDLSRTKTTVDEMEAKQPYVECLCQCFWEPAARKPTAMPTKISTRSGQAPNPTPGESQPALTPRERWAARWLRASLVQNALQNSKVKILFSPRWNKKESRVRLSRQPVSVSCACVPTASGPGISQATFYVTIKLIIRMGSMG</sequence>
<dbReference type="Proteomes" id="UP000290288">
    <property type="component" value="Unassembled WGS sequence"/>
</dbReference>
<keyword evidence="4" id="KW-1185">Reference proteome</keyword>
<feature type="compositionally biased region" description="Basic residues" evidence="1">
    <location>
        <begin position="1"/>
        <end position="10"/>
    </location>
</feature>
<name>A0A4Q2D9F6_9AGAR</name>
<feature type="domain" description="F-box" evidence="2">
    <location>
        <begin position="39"/>
        <end position="88"/>
    </location>
</feature>
<protein>
    <recommendedName>
        <fullName evidence="2">F-box domain-containing protein</fullName>
    </recommendedName>
</protein>
<feature type="compositionally biased region" description="Polar residues" evidence="1">
    <location>
        <begin position="581"/>
        <end position="600"/>
    </location>
</feature>
<dbReference type="InterPro" id="IPR036047">
    <property type="entry name" value="F-box-like_dom_sf"/>
</dbReference>
<dbReference type="EMBL" id="SDEE01000537">
    <property type="protein sequence ID" value="RXW15572.1"/>
    <property type="molecule type" value="Genomic_DNA"/>
</dbReference>
<reference evidence="3 4" key="1">
    <citation type="submission" date="2019-01" db="EMBL/GenBank/DDBJ databases">
        <title>Draft genome sequence of Psathyrella aberdarensis IHI B618.</title>
        <authorList>
            <person name="Buettner E."/>
            <person name="Kellner H."/>
        </authorList>
    </citation>
    <scope>NUCLEOTIDE SEQUENCE [LARGE SCALE GENOMIC DNA]</scope>
    <source>
        <strain evidence="3 4">IHI B618</strain>
    </source>
</reference>
<feature type="compositionally biased region" description="Basic and acidic residues" evidence="1">
    <location>
        <begin position="11"/>
        <end position="24"/>
    </location>
</feature>
<evidence type="ECO:0000259" key="2">
    <source>
        <dbReference type="PROSITE" id="PS50181"/>
    </source>
</evidence>
<comment type="caution">
    <text evidence="3">The sequence shown here is derived from an EMBL/GenBank/DDBJ whole genome shotgun (WGS) entry which is preliminary data.</text>
</comment>
<evidence type="ECO:0000313" key="3">
    <source>
        <dbReference type="EMBL" id="RXW15572.1"/>
    </source>
</evidence>
<evidence type="ECO:0000313" key="4">
    <source>
        <dbReference type="Proteomes" id="UP000290288"/>
    </source>
</evidence>
<organism evidence="3 4">
    <name type="scientific">Candolleomyces aberdarensis</name>
    <dbReference type="NCBI Taxonomy" id="2316362"/>
    <lineage>
        <taxon>Eukaryota</taxon>
        <taxon>Fungi</taxon>
        <taxon>Dikarya</taxon>
        <taxon>Basidiomycota</taxon>
        <taxon>Agaricomycotina</taxon>
        <taxon>Agaricomycetes</taxon>
        <taxon>Agaricomycetidae</taxon>
        <taxon>Agaricales</taxon>
        <taxon>Agaricineae</taxon>
        <taxon>Psathyrellaceae</taxon>
        <taxon>Candolleomyces</taxon>
    </lineage>
</organism>
<feature type="region of interest" description="Disordered" evidence="1">
    <location>
        <begin position="577"/>
        <end position="601"/>
    </location>
</feature>
<evidence type="ECO:0000256" key="1">
    <source>
        <dbReference type="SAM" id="MobiDB-lite"/>
    </source>
</evidence>
<dbReference type="Pfam" id="PF00646">
    <property type="entry name" value="F-box"/>
    <property type="match status" value="1"/>
</dbReference>
<accession>A0A4Q2D9F6</accession>
<gene>
    <name evidence="3" type="ORF">EST38_g10286</name>
</gene>
<dbReference type="InterPro" id="IPR001810">
    <property type="entry name" value="F-box_dom"/>
</dbReference>
<proteinExistence type="predicted"/>
<dbReference type="OrthoDB" id="2322499at2759"/>
<dbReference type="PROSITE" id="PS50181">
    <property type="entry name" value="FBOX"/>
    <property type="match status" value="1"/>
</dbReference>
<dbReference type="SUPFAM" id="SSF81383">
    <property type="entry name" value="F-box domain"/>
    <property type="match status" value="1"/>
</dbReference>
<feature type="region of interest" description="Disordered" evidence="1">
    <location>
        <begin position="1"/>
        <end position="30"/>
    </location>
</feature>